<organism evidence="1">
    <name type="scientific">Arundo donax</name>
    <name type="common">Giant reed</name>
    <name type="synonym">Donax arundinaceus</name>
    <dbReference type="NCBI Taxonomy" id="35708"/>
    <lineage>
        <taxon>Eukaryota</taxon>
        <taxon>Viridiplantae</taxon>
        <taxon>Streptophyta</taxon>
        <taxon>Embryophyta</taxon>
        <taxon>Tracheophyta</taxon>
        <taxon>Spermatophyta</taxon>
        <taxon>Magnoliopsida</taxon>
        <taxon>Liliopsida</taxon>
        <taxon>Poales</taxon>
        <taxon>Poaceae</taxon>
        <taxon>PACMAD clade</taxon>
        <taxon>Arundinoideae</taxon>
        <taxon>Arundineae</taxon>
        <taxon>Arundo</taxon>
    </lineage>
</organism>
<name>A0A0A8XS12_ARUDO</name>
<evidence type="ECO:0000313" key="1">
    <source>
        <dbReference type="EMBL" id="JAD16749.1"/>
    </source>
</evidence>
<protein>
    <recommendedName>
        <fullName evidence="2">Endonuclease/exonuclease/phosphatase domain-containing protein</fullName>
    </recommendedName>
</protein>
<dbReference type="SUPFAM" id="SSF56219">
    <property type="entry name" value="DNase I-like"/>
    <property type="match status" value="1"/>
</dbReference>
<reference evidence="1" key="2">
    <citation type="journal article" date="2015" name="Data Brief">
        <title>Shoot transcriptome of the giant reed, Arundo donax.</title>
        <authorList>
            <person name="Barrero R.A."/>
            <person name="Guerrero F.D."/>
            <person name="Moolhuijzen P."/>
            <person name="Goolsby J.A."/>
            <person name="Tidwell J."/>
            <person name="Bellgard S.E."/>
            <person name="Bellgard M.I."/>
        </authorList>
    </citation>
    <scope>NUCLEOTIDE SEQUENCE</scope>
    <source>
        <tissue evidence="1">Shoot tissue taken approximately 20 cm above the soil surface</tissue>
    </source>
</reference>
<dbReference type="AlphaFoldDB" id="A0A0A8XS12"/>
<evidence type="ECO:0008006" key="2">
    <source>
        <dbReference type="Google" id="ProtNLM"/>
    </source>
</evidence>
<sequence>MSVAAFDMNLSFPRSGIRETGYASNWFIMSNQNRNWNILNWNIRGLNSDDKCKAVRANIEESNCAVLCIQETKNELIDNSYMKKLAQKKIQQICLCTISRCLWWNSCSLE</sequence>
<dbReference type="EMBL" id="GBRH01281146">
    <property type="protein sequence ID" value="JAD16749.1"/>
    <property type="molecule type" value="Transcribed_RNA"/>
</dbReference>
<proteinExistence type="predicted"/>
<reference evidence="1" key="1">
    <citation type="submission" date="2014-09" db="EMBL/GenBank/DDBJ databases">
        <authorList>
            <person name="Magalhaes I.L.F."/>
            <person name="Oliveira U."/>
            <person name="Santos F.R."/>
            <person name="Vidigal T.H.D.A."/>
            <person name="Brescovit A.D."/>
            <person name="Santos A.J."/>
        </authorList>
    </citation>
    <scope>NUCLEOTIDE SEQUENCE</scope>
    <source>
        <tissue evidence="1">Shoot tissue taken approximately 20 cm above the soil surface</tissue>
    </source>
</reference>
<dbReference type="Gene3D" id="3.60.10.10">
    <property type="entry name" value="Endonuclease/exonuclease/phosphatase"/>
    <property type="match status" value="1"/>
</dbReference>
<accession>A0A0A8XS12</accession>
<dbReference type="InterPro" id="IPR036691">
    <property type="entry name" value="Endo/exonu/phosph_ase_sf"/>
</dbReference>